<dbReference type="Proteomes" id="UP000460272">
    <property type="component" value="Unassembled WGS sequence"/>
</dbReference>
<comment type="cofactor">
    <cofactor evidence="1">
        <name>FMN</name>
        <dbReference type="ChEBI" id="CHEBI:58210"/>
    </cofactor>
</comment>
<dbReference type="InterPro" id="IPR012135">
    <property type="entry name" value="Dihydroorotate_DH_1_2"/>
</dbReference>
<dbReference type="InterPro" id="IPR050074">
    <property type="entry name" value="DHO_dehydrogenase"/>
</dbReference>
<dbReference type="InterPro" id="IPR005720">
    <property type="entry name" value="Dihydroorotate_DH_cat"/>
</dbReference>
<dbReference type="AlphaFoldDB" id="A0A6P2C1T4"/>
<feature type="domain" description="Dihydroorotate dehydrogenase catalytic" evidence="7">
    <location>
        <begin position="3"/>
        <end position="289"/>
    </location>
</feature>
<evidence type="ECO:0000256" key="3">
    <source>
        <dbReference type="ARBA" id="ARBA00022630"/>
    </source>
</evidence>
<keyword evidence="6" id="KW-0560">Oxidoreductase</keyword>
<gene>
    <name evidence="8" type="ORF">EAS64_12170</name>
</gene>
<evidence type="ECO:0000313" key="8">
    <source>
        <dbReference type="EMBL" id="TVZ05324.1"/>
    </source>
</evidence>
<comment type="caution">
    <text evidence="8">The sequence shown here is derived from an EMBL/GenBank/DDBJ whole genome shotgun (WGS) entry which is preliminary data.</text>
</comment>
<evidence type="ECO:0000256" key="5">
    <source>
        <dbReference type="ARBA" id="ARBA00022975"/>
    </source>
</evidence>
<dbReference type="PANTHER" id="PTHR48109">
    <property type="entry name" value="DIHYDROOROTATE DEHYDROGENASE (QUINONE), MITOCHONDRIAL-RELATED"/>
    <property type="match status" value="1"/>
</dbReference>
<name>A0A6P2C1T4_9ACTN</name>
<evidence type="ECO:0000256" key="2">
    <source>
        <dbReference type="ARBA" id="ARBA00004725"/>
    </source>
</evidence>
<dbReference type="PIRSF" id="PIRSF000164">
    <property type="entry name" value="DHO_oxidase"/>
    <property type="match status" value="1"/>
</dbReference>
<dbReference type="GO" id="GO:0004152">
    <property type="term" value="F:dihydroorotate dehydrogenase activity"/>
    <property type="evidence" value="ECO:0007669"/>
    <property type="project" value="InterPro"/>
</dbReference>
<evidence type="ECO:0000256" key="4">
    <source>
        <dbReference type="ARBA" id="ARBA00022643"/>
    </source>
</evidence>
<proteinExistence type="predicted"/>
<reference evidence="8 9" key="1">
    <citation type="submission" date="2018-11" db="EMBL/GenBank/DDBJ databases">
        <title>Trebonia kvetii gen.nov., sp.nov., a novel acidophilic actinobacterium, and proposal of the new actinobacterial family Treboniaceae fam. nov.</title>
        <authorList>
            <person name="Rapoport D."/>
            <person name="Sagova-Mareckova M."/>
            <person name="Sedlacek I."/>
            <person name="Provaznik J."/>
            <person name="Kralova S."/>
            <person name="Pavlinic D."/>
            <person name="Benes V."/>
            <person name="Kopecky J."/>
        </authorList>
    </citation>
    <scope>NUCLEOTIDE SEQUENCE [LARGE SCALE GENOMIC DNA]</scope>
    <source>
        <strain evidence="8 9">15Tr583</strain>
    </source>
</reference>
<evidence type="ECO:0000256" key="1">
    <source>
        <dbReference type="ARBA" id="ARBA00001917"/>
    </source>
</evidence>
<evidence type="ECO:0000256" key="6">
    <source>
        <dbReference type="ARBA" id="ARBA00023002"/>
    </source>
</evidence>
<protein>
    <submittedName>
        <fullName evidence="8">Dihydroorotate dehydrogenase-like protein</fullName>
    </submittedName>
</protein>
<keyword evidence="5" id="KW-0665">Pyrimidine biosynthesis</keyword>
<dbReference type="SUPFAM" id="SSF51395">
    <property type="entry name" value="FMN-linked oxidoreductases"/>
    <property type="match status" value="1"/>
</dbReference>
<keyword evidence="4" id="KW-0288">FMN</keyword>
<organism evidence="8 9">
    <name type="scientific">Trebonia kvetii</name>
    <dbReference type="NCBI Taxonomy" id="2480626"/>
    <lineage>
        <taxon>Bacteria</taxon>
        <taxon>Bacillati</taxon>
        <taxon>Actinomycetota</taxon>
        <taxon>Actinomycetes</taxon>
        <taxon>Streptosporangiales</taxon>
        <taxon>Treboniaceae</taxon>
        <taxon>Trebonia</taxon>
    </lineage>
</organism>
<dbReference type="PANTHER" id="PTHR48109:SF3">
    <property type="entry name" value="SLL0744 PROTEIN"/>
    <property type="match status" value="1"/>
</dbReference>
<evidence type="ECO:0000313" key="9">
    <source>
        <dbReference type="Proteomes" id="UP000460272"/>
    </source>
</evidence>
<dbReference type="GO" id="GO:0005737">
    <property type="term" value="C:cytoplasm"/>
    <property type="evidence" value="ECO:0007669"/>
    <property type="project" value="InterPro"/>
</dbReference>
<dbReference type="GO" id="GO:0006207">
    <property type="term" value="P:'de novo' pyrimidine nucleobase biosynthetic process"/>
    <property type="evidence" value="ECO:0007669"/>
    <property type="project" value="TreeGrafter"/>
</dbReference>
<dbReference type="Pfam" id="PF01180">
    <property type="entry name" value="DHO_dh"/>
    <property type="match status" value="1"/>
</dbReference>
<evidence type="ECO:0000259" key="7">
    <source>
        <dbReference type="Pfam" id="PF01180"/>
    </source>
</evidence>
<keyword evidence="3" id="KW-0285">Flavoprotein</keyword>
<dbReference type="Gene3D" id="3.20.20.70">
    <property type="entry name" value="Aldolase class I"/>
    <property type="match status" value="1"/>
</dbReference>
<dbReference type="OrthoDB" id="9794954at2"/>
<dbReference type="UniPathway" id="UPA00070"/>
<dbReference type="InterPro" id="IPR013785">
    <property type="entry name" value="Aldolase_TIM"/>
</dbReference>
<keyword evidence="9" id="KW-1185">Reference proteome</keyword>
<dbReference type="EMBL" id="RPFW01000002">
    <property type="protein sequence ID" value="TVZ05324.1"/>
    <property type="molecule type" value="Genomic_DNA"/>
</dbReference>
<sequence>MDLSTKYLGLDLRNPLIASAGPLTSSADGVRRLAEAGVGAVVLPSLFEEQLTQEANRDSWLAAGGADSFPEALSYRPGAAYEAWPHRYLHLISQARAAAGPGVPVIASLNGVSPGGWTNYATAMEDAGAAAVELNIYYLPGDPLIPARDAEQRYTEILLAVKAAVRIPVAVKIGPYFSSPGEMAAVLDRAGADGLVLFNRFLQTDIDPETFTVSRGFRLSSPGEASLPRTWIRLLHGKVRCSLAATTGVENWADVAAYLLAGADAVMTTSALLRHGPAYAAVLVGGLASWMQRKGFVTVAGLRGLMSDEANLTAPGRGGYLSAIEQATHAFGAPGALA</sequence>
<dbReference type="GO" id="GO:0044205">
    <property type="term" value="P:'de novo' UMP biosynthetic process"/>
    <property type="evidence" value="ECO:0007669"/>
    <property type="project" value="UniProtKB-UniPathway"/>
</dbReference>
<dbReference type="NCBIfam" id="NF005741">
    <property type="entry name" value="PRK07565.1"/>
    <property type="match status" value="1"/>
</dbReference>
<dbReference type="RefSeq" id="WP_145853027.1">
    <property type="nucleotide sequence ID" value="NZ_RPFW01000002.1"/>
</dbReference>
<accession>A0A6P2C1T4</accession>
<comment type="pathway">
    <text evidence="2">Pyrimidine metabolism; UMP biosynthesis via de novo pathway.</text>
</comment>